<evidence type="ECO:0000256" key="1">
    <source>
        <dbReference type="SAM" id="MobiDB-lite"/>
    </source>
</evidence>
<dbReference type="Proteomes" id="UP000630864">
    <property type="component" value="Unassembled WGS sequence"/>
</dbReference>
<accession>A0A9P3EE72</accession>
<proteinExistence type="predicted"/>
<evidence type="ECO:0000313" key="3">
    <source>
        <dbReference type="EMBL" id="GFZ62153.1"/>
    </source>
</evidence>
<dbReference type="AlphaFoldDB" id="A0A9P3EE72"/>
<sequence length="95" mass="10645">MNNNKTSLISALVIFVIGSLTQFAHAESFTYEAPNAYTKQQRNEAMRKAIENIGFVDMNSDSHAYIAQTNSTTKSEPAIETKKENKTENPLTIKF</sequence>
<gene>
    <name evidence="3" type="ORF">PSE10A_46640</name>
</gene>
<feature type="signal peptide" evidence="2">
    <location>
        <begin position="1"/>
        <end position="26"/>
    </location>
</feature>
<dbReference type="RefSeq" id="WP_189659107.1">
    <property type="nucleotide sequence ID" value="NZ_BMZW01000035.1"/>
</dbReference>
<comment type="caution">
    <text evidence="3">The sequence shown here is derived from an EMBL/GenBank/DDBJ whole genome shotgun (WGS) entry which is preliminary data.</text>
</comment>
<name>A0A9P3EE72_PSEA0</name>
<reference evidence="3" key="1">
    <citation type="submission" date="2020-09" db="EMBL/GenBank/DDBJ databases">
        <title>Pseudomonas syringae pv. eriobotryae genome sequence causing loquat canker disease.</title>
        <authorList>
            <person name="Fukuda S."/>
            <person name="Tashiro H."/>
            <person name="Nagano Y."/>
        </authorList>
    </citation>
    <scope>NUCLEOTIDE SEQUENCE</scope>
    <source>
        <strain evidence="3">AM001</strain>
    </source>
</reference>
<organism evidence="3 4">
    <name type="scientific">Pseudomonas amygdali pv. eriobotryae</name>
    <dbReference type="NCBI Taxonomy" id="129137"/>
    <lineage>
        <taxon>Bacteria</taxon>
        <taxon>Pseudomonadati</taxon>
        <taxon>Pseudomonadota</taxon>
        <taxon>Gammaproteobacteria</taxon>
        <taxon>Pseudomonadales</taxon>
        <taxon>Pseudomonadaceae</taxon>
        <taxon>Pseudomonas</taxon>
        <taxon>Pseudomonas amygdali</taxon>
    </lineage>
</organism>
<protein>
    <recommendedName>
        <fullName evidence="5">DUF4148 domain-containing protein</fullName>
    </recommendedName>
</protein>
<feature type="compositionally biased region" description="Basic and acidic residues" evidence="1">
    <location>
        <begin position="77"/>
        <end position="87"/>
    </location>
</feature>
<feature type="chain" id="PRO_5040327784" description="DUF4148 domain-containing protein" evidence="2">
    <location>
        <begin position="27"/>
        <end position="95"/>
    </location>
</feature>
<evidence type="ECO:0008006" key="5">
    <source>
        <dbReference type="Google" id="ProtNLM"/>
    </source>
</evidence>
<evidence type="ECO:0000256" key="2">
    <source>
        <dbReference type="SAM" id="SignalP"/>
    </source>
</evidence>
<evidence type="ECO:0000313" key="4">
    <source>
        <dbReference type="Proteomes" id="UP000630864"/>
    </source>
</evidence>
<keyword evidence="2" id="KW-0732">Signal</keyword>
<dbReference type="EMBL" id="BMZW01000035">
    <property type="protein sequence ID" value="GFZ62153.1"/>
    <property type="molecule type" value="Genomic_DNA"/>
</dbReference>
<feature type="region of interest" description="Disordered" evidence="1">
    <location>
        <begin position="70"/>
        <end position="95"/>
    </location>
</feature>